<name>A0A285TAG7_9BACL</name>
<dbReference type="Proteomes" id="UP000219636">
    <property type="component" value="Unassembled WGS sequence"/>
</dbReference>
<accession>A0A285TAG7</accession>
<keyword evidence="2" id="KW-1185">Reference proteome</keyword>
<evidence type="ECO:0000313" key="2">
    <source>
        <dbReference type="Proteomes" id="UP000219636"/>
    </source>
</evidence>
<gene>
    <name evidence="1" type="ORF">SAMN05880501_10988</name>
</gene>
<evidence type="ECO:0000313" key="1">
    <source>
        <dbReference type="EMBL" id="SOC16723.1"/>
    </source>
</evidence>
<dbReference type="EMBL" id="OBMQ01000009">
    <property type="protein sequence ID" value="SOC16723.1"/>
    <property type="molecule type" value="Genomic_DNA"/>
</dbReference>
<dbReference type="AlphaFoldDB" id="A0A285TAG7"/>
<proteinExistence type="predicted"/>
<protein>
    <submittedName>
        <fullName evidence="1">Uncharacterized protein</fullName>
    </submittedName>
</protein>
<dbReference type="OrthoDB" id="2735029at2"/>
<reference evidence="2" key="1">
    <citation type="submission" date="2017-08" db="EMBL/GenBank/DDBJ databases">
        <authorList>
            <person name="Varghese N."/>
            <person name="Submissions S."/>
        </authorList>
    </citation>
    <scope>NUCLEOTIDE SEQUENCE [LARGE SCALE GENOMIC DNA]</scope>
    <source>
        <strain evidence="2">JC22</strain>
    </source>
</reference>
<dbReference type="RefSeq" id="WP_097074161.1">
    <property type="nucleotide sequence ID" value="NZ_OBMQ01000009.1"/>
</dbReference>
<sequence>MSIFGKNKTSETKEIINFTSILQQLKIDFQCIPEAKCDERTLYITISLSYQNKKSVCDLIFLLDRPTLTGAISLNEQYDQIRKFFIEQFNYTLRYEDEILIANNFMQTNQFKEIFKDFNSKIKRPHENFVRSAY</sequence>
<organism evidence="1 2">
    <name type="scientific">Ureibacillus xyleni</name>
    <dbReference type="NCBI Taxonomy" id="614648"/>
    <lineage>
        <taxon>Bacteria</taxon>
        <taxon>Bacillati</taxon>
        <taxon>Bacillota</taxon>
        <taxon>Bacilli</taxon>
        <taxon>Bacillales</taxon>
        <taxon>Caryophanaceae</taxon>
        <taxon>Ureibacillus</taxon>
    </lineage>
</organism>